<evidence type="ECO:0000256" key="1">
    <source>
        <dbReference type="SAM" id="MobiDB-lite"/>
    </source>
</evidence>
<dbReference type="AlphaFoldDB" id="A0A6J4NIA0"/>
<feature type="compositionally biased region" description="Basic residues" evidence="1">
    <location>
        <begin position="82"/>
        <end position="100"/>
    </location>
</feature>
<feature type="non-terminal residue" evidence="2">
    <location>
        <position position="1"/>
    </location>
</feature>
<name>A0A6J4NIA0_9ACTN</name>
<feature type="non-terminal residue" evidence="2">
    <location>
        <position position="100"/>
    </location>
</feature>
<reference evidence="2" key="1">
    <citation type="submission" date="2020-02" db="EMBL/GenBank/DDBJ databases">
        <authorList>
            <person name="Meier V. D."/>
        </authorList>
    </citation>
    <scope>NUCLEOTIDE SEQUENCE</scope>
    <source>
        <strain evidence="2">AVDCRST_MAG75</strain>
    </source>
</reference>
<gene>
    <name evidence="2" type="ORF">AVDCRST_MAG75-1265</name>
</gene>
<proteinExistence type="predicted"/>
<feature type="compositionally biased region" description="Basic residues" evidence="1">
    <location>
        <begin position="8"/>
        <end position="18"/>
    </location>
</feature>
<protein>
    <submittedName>
        <fullName evidence="2">Sulfur metabolism protein SseC</fullName>
    </submittedName>
</protein>
<dbReference type="EMBL" id="CADCUO010000076">
    <property type="protein sequence ID" value="CAA9385776.1"/>
    <property type="molecule type" value="Genomic_DNA"/>
</dbReference>
<evidence type="ECO:0000313" key="2">
    <source>
        <dbReference type="EMBL" id="CAA9385776.1"/>
    </source>
</evidence>
<feature type="region of interest" description="Disordered" evidence="1">
    <location>
        <begin position="70"/>
        <end position="100"/>
    </location>
</feature>
<organism evidence="2">
    <name type="scientific">uncultured Propionibacteriaceae bacterium</name>
    <dbReference type="NCBI Taxonomy" id="257457"/>
    <lineage>
        <taxon>Bacteria</taxon>
        <taxon>Bacillati</taxon>
        <taxon>Actinomycetota</taxon>
        <taxon>Actinomycetes</taxon>
        <taxon>Propionibacteriales</taxon>
        <taxon>Propionibacteriaceae</taxon>
        <taxon>environmental samples</taxon>
    </lineage>
</organism>
<feature type="region of interest" description="Disordered" evidence="1">
    <location>
        <begin position="1"/>
        <end position="29"/>
    </location>
</feature>
<accession>A0A6J4NIA0</accession>
<sequence>VRSNSGRPQRRRYRRHQGSCHSGPGAARRFTGRGRVRATARLRWRVHRRGADLDNRAFPLLRRRRIVDAAYPGARRPGGPPRSRRLWQRVRSRRGARSSL</sequence>